<sequence>MPTLTLFDQIMQAGRAFVHNGLDMSPHKLTAEIQGRMRSAARYTVSANAVQAAVDMSMQRPDILAGMLGTARAPSRLTWIEWSPRDEVIAHGREPYHDTPDAIGYLIEQVSDTQYIAGFIGINDGVIIPSLVSYLWDSAAPLTAQLRDTTKIIELMLPDVFKWPTGESVSIGEVIAGEAYSHWVNKAETDKEGEFRRKIRDDFISHVHIVFNPILRNSIWRNVDARKNLMERMISAELKEIVGSWTLLISMLGLLHTRDNHKGVEINDINRRGKSGGTRSVPLMSYRTIHIKNREEVIRDLIRQSASRMNGPRRLHNVMGHWRHYEKEGAENCQHAYVAESPNREVCVFCGSWQTWIAEHKRGDANLGHVVSNHAIDSF</sequence>
<accession>A0A7W4JFH4</accession>
<keyword evidence="2" id="KW-1185">Reference proteome</keyword>
<reference evidence="1 2" key="1">
    <citation type="submission" date="2020-04" db="EMBL/GenBank/DDBJ databases">
        <title>Description of novel Gluconacetobacter.</title>
        <authorList>
            <person name="Sombolestani A."/>
        </authorList>
    </citation>
    <scope>NUCLEOTIDE SEQUENCE [LARGE SCALE GENOMIC DNA]</scope>
    <source>
        <strain evidence="1 2">LMG 27725</strain>
    </source>
</reference>
<dbReference type="AlphaFoldDB" id="A0A7W4JFH4"/>
<name>A0A7W4JFH4_9PROT</name>
<gene>
    <name evidence="1" type="ORF">HLH29_13275</name>
</gene>
<dbReference type="EMBL" id="JABEQL010000018">
    <property type="protein sequence ID" value="MBB2180124.1"/>
    <property type="molecule type" value="Genomic_DNA"/>
</dbReference>
<protein>
    <submittedName>
        <fullName evidence="1">Uncharacterized protein</fullName>
    </submittedName>
</protein>
<proteinExistence type="predicted"/>
<dbReference type="Proteomes" id="UP000525623">
    <property type="component" value="Unassembled WGS sequence"/>
</dbReference>
<comment type="caution">
    <text evidence="1">The sequence shown here is derived from an EMBL/GenBank/DDBJ whole genome shotgun (WGS) entry which is preliminary data.</text>
</comment>
<organism evidence="1 2">
    <name type="scientific">Gluconacetobacter tumulicola</name>
    <dbReference type="NCBI Taxonomy" id="1017177"/>
    <lineage>
        <taxon>Bacteria</taxon>
        <taxon>Pseudomonadati</taxon>
        <taxon>Pseudomonadota</taxon>
        <taxon>Alphaproteobacteria</taxon>
        <taxon>Acetobacterales</taxon>
        <taxon>Acetobacteraceae</taxon>
        <taxon>Gluconacetobacter</taxon>
    </lineage>
</organism>
<dbReference type="RefSeq" id="WP_182967566.1">
    <property type="nucleotide sequence ID" value="NZ_BAABGC010000006.1"/>
</dbReference>
<evidence type="ECO:0000313" key="2">
    <source>
        <dbReference type="Proteomes" id="UP000525623"/>
    </source>
</evidence>
<evidence type="ECO:0000313" key="1">
    <source>
        <dbReference type="EMBL" id="MBB2180124.1"/>
    </source>
</evidence>